<dbReference type="SMART" id="SM00342">
    <property type="entry name" value="HTH_ARAC"/>
    <property type="match status" value="1"/>
</dbReference>
<protein>
    <submittedName>
        <fullName evidence="5">Helix-turn-helix transcriptional regulator</fullName>
    </submittedName>
</protein>
<organism evidence="5 6">
    <name type="scientific">Candidatus Acidiferrum panamense</name>
    <dbReference type="NCBI Taxonomy" id="2741543"/>
    <lineage>
        <taxon>Bacteria</taxon>
        <taxon>Pseudomonadati</taxon>
        <taxon>Acidobacteriota</taxon>
        <taxon>Terriglobia</taxon>
        <taxon>Candidatus Acidiferrales</taxon>
        <taxon>Candidatus Acidiferrum</taxon>
    </lineage>
</organism>
<dbReference type="AlphaFoldDB" id="A0A7V8NT39"/>
<keyword evidence="2" id="KW-0238">DNA-binding</keyword>
<dbReference type="PROSITE" id="PS00041">
    <property type="entry name" value="HTH_ARAC_FAMILY_1"/>
    <property type="match status" value="1"/>
</dbReference>
<dbReference type="SUPFAM" id="SSF46689">
    <property type="entry name" value="Homeodomain-like"/>
    <property type="match status" value="2"/>
</dbReference>
<comment type="caution">
    <text evidence="5">The sequence shown here is derived from an EMBL/GenBank/DDBJ whole genome shotgun (WGS) entry which is preliminary data.</text>
</comment>
<proteinExistence type="predicted"/>
<dbReference type="PANTHER" id="PTHR46796:SF14">
    <property type="entry name" value="TRANSCRIPTIONAL REGULATORY PROTEIN"/>
    <property type="match status" value="1"/>
</dbReference>
<dbReference type="InterPro" id="IPR050204">
    <property type="entry name" value="AraC_XylS_family_regulators"/>
</dbReference>
<evidence type="ECO:0000256" key="2">
    <source>
        <dbReference type="ARBA" id="ARBA00023125"/>
    </source>
</evidence>
<evidence type="ECO:0000256" key="1">
    <source>
        <dbReference type="ARBA" id="ARBA00023015"/>
    </source>
</evidence>
<keyword evidence="3" id="KW-0804">Transcription</keyword>
<dbReference type="InterPro" id="IPR020449">
    <property type="entry name" value="Tscrpt_reg_AraC-type_HTH"/>
</dbReference>
<accession>A0A7V8NT39</accession>
<evidence type="ECO:0000256" key="3">
    <source>
        <dbReference type="ARBA" id="ARBA00023163"/>
    </source>
</evidence>
<dbReference type="Proteomes" id="UP000567293">
    <property type="component" value="Unassembled WGS sequence"/>
</dbReference>
<keyword evidence="6" id="KW-1185">Reference proteome</keyword>
<dbReference type="Gene3D" id="1.10.10.60">
    <property type="entry name" value="Homeodomain-like"/>
    <property type="match status" value="2"/>
</dbReference>
<name>A0A7V8NT39_9BACT</name>
<evidence type="ECO:0000313" key="6">
    <source>
        <dbReference type="Proteomes" id="UP000567293"/>
    </source>
</evidence>
<keyword evidence="1" id="KW-0805">Transcription regulation</keyword>
<dbReference type="InterPro" id="IPR009057">
    <property type="entry name" value="Homeodomain-like_sf"/>
</dbReference>
<dbReference type="PRINTS" id="PR00032">
    <property type="entry name" value="HTHARAC"/>
</dbReference>
<evidence type="ECO:0000259" key="4">
    <source>
        <dbReference type="PROSITE" id="PS01124"/>
    </source>
</evidence>
<gene>
    <name evidence="5" type="ORF">HRJ53_17305</name>
</gene>
<dbReference type="Pfam" id="PF02311">
    <property type="entry name" value="AraC_binding"/>
    <property type="match status" value="1"/>
</dbReference>
<dbReference type="Pfam" id="PF12833">
    <property type="entry name" value="HTH_18"/>
    <property type="match status" value="1"/>
</dbReference>
<reference evidence="5" key="1">
    <citation type="submission" date="2020-06" db="EMBL/GenBank/DDBJ databases">
        <title>Legume-microbial interactions unlock mineral nutrients during tropical forest succession.</title>
        <authorList>
            <person name="Epihov D.Z."/>
        </authorList>
    </citation>
    <scope>NUCLEOTIDE SEQUENCE [LARGE SCALE GENOMIC DNA]</scope>
    <source>
        <strain evidence="5">Pan2503</strain>
    </source>
</reference>
<dbReference type="GO" id="GO:0003700">
    <property type="term" value="F:DNA-binding transcription factor activity"/>
    <property type="evidence" value="ECO:0007669"/>
    <property type="project" value="InterPro"/>
</dbReference>
<dbReference type="PANTHER" id="PTHR46796">
    <property type="entry name" value="HTH-TYPE TRANSCRIPTIONAL ACTIVATOR RHAS-RELATED"/>
    <property type="match status" value="1"/>
</dbReference>
<dbReference type="InterPro" id="IPR018060">
    <property type="entry name" value="HTH_AraC"/>
</dbReference>
<dbReference type="GO" id="GO:0043565">
    <property type="term" value="F:sequence-specific DNA binding"/>
    <property type="evidence" value="ECO:0007669"/>
    <property type="project" value="InterPro"/>
</dbReference>
<feature type="domain" description="HTH araC/xylS-type" evidence="4">
    <location>
        <begin position="200"/>
        <end position="298"/>
    </location>
</feature>
<dbReference type="EMBL" id="JACDQQ010001658">
    <property type="protein sequence ID" value="MBA0086740.1"/>
    <property type="molecule type" value="Genomic_DNA"/>
</dbReference>
<sequence length="308" mass="33789">MAKIAVELERAVAQRAATGGPGSLTSRLLGQGDGWHVADVVCTCGPQDRRFEEQHPFFTIAVVVAGTFQYRGSLNGPGLAEELMTPGSLLLGNAGQSFECGHEHGLGDRCLSFRYSRDYFERVAADAGISPSQRNFPRLRLPPLEHLSPVIARACAGLVRASQLRWEELSVRLADAAVKRVHGLSASVSPVPPSTVARVTRTVRMIERQADSELPLESLSREAGLSPYHFLRAFARLTGVTPHQYVRRMRLREAAVRLVSEKEKVLDVALDCGFGDVSNFNRAFRSEFGSNPRSWKASLDRLEAAPLQ</sequence>
<evidence type="ECO:0000313" key="5">
    <source>
        <dbReference type="EMBL" id="MBA0086740.1"/>
    </source>
</evidence>
<dbReference type="InterPro" id="IPR003313">
    <property type="entry name" value="AraC-bd"/>
</dbReference>
<dbReference type="PROSITE" id="PS01124">
    <property type="entry name" value="HTH_ARAC_FAMILY_2"/>
    <property type="match status" value="1"/>
</dbReference>
<dbReference type="InterPro" id="IPR018062">
    <property type="entry name" value="HTH_AraC-typ_CS"/>
</dbReference>